<keyword evidence="1" id="KW-0472">Membrane</keyword>
<comment type="caution">
    <text evidence="2">The sequence shown here is derived from an EMBL/GenBank/DDBJ whole genome shotgun (WGS) entry which is preliminary data.</text>
</comment>
<feature type="transmembrane region" description="Helical" evidence="1">
    <location>
        <begin position="40"/>
        <end position="59"/>
    </location>
</feature>
<evidence type="ECO:0000256" key="1">
    <source>
        <dbReference type="SAM" id="Phobius"/>
    </source>
</evidence>
<name>A0A364JXN4_9HYPH</name>
<sequence length="165" mass="17946">MRILKSVIVALKCGNHKGSPGILTNGTDTRDRQTSRNRQHGFMLFVSCVFSVMAIMFAVDFSTIGNNNPPRGSEHKADHQINDRSGLPTRQQTAITSQTIRAILTEANWMKCQSVYPSGGGKALLGKLAQLELNNISQAPIAPAVYIMTGSHLSHTNVRAPPHVI</sequence>
<evidence type="ECO:0000313" key="2">
    <source>
        <dbReference type="EMBL" id="RAK32211.1"/>
    </source>
</evidence>
<reference evidence="2 3" key="1">
    <citation type="submission" date="2018-06" db="EMBL/GenBank/DDBJ databases">
        <title>Genomic Encyclopedia of Type Strains, Phase IV (KMG-IV): sequencing the most valuable type-strain genomes for metagenomic binning, comparative biology and taxonomic classification.</title>
        <authorList>
            <person name="Goeker M."/>
        </authorList>
    </citation>
    <scope>NUCLEOTIDE SEQUENCE [LARGE SCALE GENOMIC DNA]</scope>
    <source>
        <strain evidence="2 3">DSM 26720</strain>
    </source>
</reference>
<dbReference type="Proteomes" id="UP000249453">
    <property type="component" value="Unassembled WGS sequence"/>
</dbReference>
<keyword evidence="1" id="KW-1133">Transmembrane helix</keyword>
<dbReference type="AlphaFoldDB" id="A0A364JXN4"/>
<dbReference type="EMBL" id="QLMK01000002">
    <property type="protein sequence ID" value="RAK32211.1"/>
    <property type="molecule type" value="Genomic_DNA"/>
</dbReference>
<protein>
    <submittedName>
        <fullName evidence="2">Uncharacterized protein</fullName>
    </submittedName>
</protein>
<gene>
    <name evidence="2" type="ORF">C7374_102212</name>
</gene>
<proteinExistence type="predicted"/>
<organism evidence="2 3">
    <name type="scientific">Falsochrobactrum ovis</name>
    <dbReference type="NCBI Taxonomy" id="1293442"/>
    <lineage>
        <taxon>Bacteria</taxon>
        <taxon>Pseudomonadati</taxon>
        <taxon>Pseudomonadota</taxon>
        <taxon>Alphaproteobacteria</taxon>
        <taxon>Hyphomicrobiales</taxon>
        <taxon>Brucellaceae</taxon>
        <taxon>Falsochrobactrum</taxon>
    </lineage>
</organism>
<evidence type="ECO:0000313" key="3">
    <source>
        <dbReference type="Proteomes" id="UP000249453"/>
    </source>
</evidence>
<accession>A0A364JXN4</accession>
<keyword evidence="3" id="KW-1185">Reference proteome</keyword>
<keyword evidence="1" id="KW-0812">Transmembrane</keyword>